<evidence type="ECO:0000256" key="2">
    <source>
        <dbReference type="ARBA" id="ARBA00022475"/>
    </source>
</evidence>
<feature type="domain" description="ABC3 transporter permease C-terminal" evidence="7">
    <location>
        <begin position="287"/>
        <end position="417"/>
    </location>
</feature>
<keyword evidence="2" id="KW-1003">Cell membrane</keyword>
<feature type="transmembrane region" description="Helical" evidence="6">
    <location>
        <begin position="734"/>
        <end position="753"/>
    </location>
</feature>
<keyword evidence="4 6" id="KW-1133">Transmembrane helix</keyword>
<feature type="transmembrane region" description="Helical" evidence="6">
    <location>
        <begin position="12"/>
        <end position="35"/>
    </location>
</feature>
<evidence type="ECO:0000256" key="3">
    <source>
        <dbReference type="ARBA" id="ARBA00022692"/>
    </source>
</evidence>
<dbReference type="Pfam" id="PF12704">
    <property type="entry name" value="MacB_PCD"/>
    <property type="match status" value="1"/>
</dbReference>
<evidence type="ECO:0000256" key="6">
    <source>
        <dbReference type="SAM" id="Phobius"/>
    </source>
</evidence>
<dbReference type="PANTHER" id="PTHR30572">
    <property type="entry name" value="MEMBRANE COMPONENT OF TRANSPORTER-RELATED"/>
    <property type="match status" value="1"/>
</dbReference>
<feature type="transmembrane region" description="Helical" evidence="6">
    <location>
        <begin position="386"/>
        <end position="408"/>
    </location>
</feature>
<dbReference type="InterPro" id="IPR025857">
    <property type="entry name" value="MacB_PCD"/>
</dbReference>
<protein>
    <submittedName>
        <fullName evidence="9">FtsX-like permease family protein</fullName>
    </submittedName>
</protein>
<dbReference type="InterPro" id="IPR003838">
    <property type="entry name" value="ABC3_permease_C"/>
</dbReference>
<feature type="transmembrane region" description="Helical" evidence="6">
    <location>
        <begin position="765"/>
        <end position="788"/>
    </location>
</feature>
<evidence type="ECO:0000313" key="10">
    <source>
        <dbReference type="Proteomes" id="UP000763088"/>
    </source>
</evidence>
<feature type="transmembrane region" description="Helical" evidence="6">
    <location>
        <begin position="679"/>
        <end position="706"/>
    </location>
</feature>
<feature type="transmembrane region" description="Helical" evidence="6">
    <location>
        <begin position="441"/>
        <end position="463"/>
    </location>
</feature>
<sequence>MKSYFKFLLRNKVYTFINVVGLSVSLAFVIIIGLYSRMEFGRDRWHKNADRIYVTCNYYEKENETEEVGHWTLQSLLCPRFPDVEASCAIASERETVTLGNQEKKEVQAMFTDASFFQIFDFPLTMGDRQTVLTRPEDIVITDEMATMLFGDSNPMGKTVVLRDTVTFTVCGVMKPLNHTYLRPVDIILPAQYFPAVNGAYNDATMSSYGNWSVYFLAREGADLTKSQDAMQQVLAQNVWLFKPDCIFGQAHLQLKPLKELYFSNINSAPFTIRGDHKQSQMLFLGGLIILLFAVMNYVNLTIAQSRFRMREMAMRRLLGSLRWQVVARLIAESILLSLASLSLAVWLVMLAIPYANQMLRSVSTGMTWIDEDSGLQIDIIQSADLLSPVVICGLVVFALLLGLVAGIGPAWHISKALPIDIVKGTSQTGNYRGWRTSGQALSIVFQHVITMVLLAVALTMMLQMRHLINAPLGYNHERLMEVRALQFGDPRMTLLLDEVRKLPCVEDAALGLGSPLHAGSNNTYEIDGRTIAWQQFRETESWMRMLDLKIITDYGTTGPNGVKTYVTPNALALHGLPAEARAFRFSKNSELTQIDGLIEPVHLHNILETTYEGRPQMVQLYKEPLIKYCLMMRYQGDKDEAKRQVGEVYRKVFERDMENNFNFYDDQLRSCYDKEHRILSLVEVFTVVAFLIAMLGLLAMSTYYLQQHRMEIAVRKAFGGTSSEVLCRLLSRFMAYVVVAFIIAIPIIYYIGNDWLSNFSYRIVLSPWIFAAAGSACFIISLLTVIIQSWRAASENPINNIKTE</sequence>
<evidence type="ECO:0000259" key="8">
    <source>
        <dbReference type="Pfam" id="PF12704"/>
    </source>
</evidence>
<gene>
    <name evidence="9" type="ORF">E7102_01965</name>
</gene>
<proteinExistence type="predicted"/>
<dbReference type="PANTHER" id="PTHR30572:SF18">
    <property type="entry name" value="ABC-TYPE MACROLIDE FAMILY EXPORT SYSTEM PERMEASE COMPONENT 2"/>
    <property type="match status" value="1"/>
</dbReference>
<dbReference type="AlphaFoldDB" id="A0A928BQ42"/>
<evidence type="ECO:0000256" key="1">
    <source>
        <dbReference type="ARBA" id="ARBA00004651"/>
    </source>
</evidence>
<feature type="domain" description="MacB-like periplasmic core" evidence="8">
    <location>
        <begin position="15"/>
        <end position="233"/>
    </location>
</feature>
<evidence type="ECO:0000259" key="7">
    <source>
        <dbReference type="Pfam" id="PF02687"/>
    </source>
</evidence>
<accession>A0A928BQ42</accession>
<organism evidence="9 10">
    <name type="scientific">Xylanibacter ruminicola</name>
    <name type="common">Prevotella ruminicola</name>
    <dbReference type="NCBI Taxonomy" id="839"/>
    <lineage>
        <taxon>Bacteria</taxon>
        <taxon>Pseudomonadati</taxon>
        <taxon>Bacteroidota</taxon>
        <taxon>Bacteroidia</taxon>
        <taxon>Bacteroidales</taxon>
        <taxon>Prevotellaceae</taxon>
        <taxon>Xylanibacter</taxon>
    </lineage>
</organism>
<feature type="transmembrane region" description="Helical" evidence="6">
    <location>
        <begin position="326"/>
        <end position="353"/>
    </location>
</feature>
<dbReference type="Proteomes" id="UP000763088">
    <property type="component" value="Unassembled WGS sequence"/>
</dbReference>
<feature type="transmembrane region" description="Helical" evidence="6">
    <location>
        <begin position="282"/>
        <end position="305"/>
    </location>
</feature>
<evidence type="ECO:0000256" key="5">
    <source>
        <dbReference type="ARBA" id="ARBA00023136"/>
    </source>
</evidence>
<dbReference type="InterPro" id="IPR050250">
    <property type="entry name" value="Macrolide_Exporter_MacB"/>
</dbReference>
<keyword evidence="3 6" id="KW-0812">Transmembrane</keyword>
<evidence type="ECO:0000313" key="9">
    <source>
        <dbReference type="EMBL" id="MBE6265229.1"/>
    </source>
</evidence>
<dbReference type="EMBL" id="SUYD01000002">
    <property type="protein sequence ID" value="MBE6265229.1"/>
    <property type="molecule type" value="Genomic_DNA"/>
</dbReference>
<dbReference type="GO" id="GO:0005886">
    <property type="term" value="C:plasma membrane"/>
    <property type="evidence" value="ECO:0007669"/>
    <property type="project" value="UniProtKB-SubCell"/>
</dbReference>
<keyword evidence="5 6" id="KW-0472">Membrane</keyword>
<evidence type="ECO:0000256" key="4">
    <source>
        <dbReference type="ARBA" id="ARBA00022989"/>
    </source>
</evidence>
<comment type="subcellular location">
    <subcellularLocation>
        <location evidence="1">Cell membrane</location>
        <topology evidence="1">Multi-pass membrane protein</topology>
    </subcellularLocation>
</comment>
<reference evidence="9" key="1">
    <citation type="submission" date="2019-04" db="EMBL/GenBank/DDBJ databases">
        <title>Evolution of Biomass-Degrading Anaerobic Consortia Revealed by Metagenomics.</title>
        <authorList>
            <person name="Peng X."/>
        </authorList>
    </citation>
    <scope>NUCLEOTIDE SEQUENCE</scope>
    <source>
        <strain evidence="9">SIG141</strain>
    </source>
</reference>
<name>A0A928BQ42_XYLRU</name>
<dbReference type="Pfam" id="PF02687">
    <property type="entry name" value="FtsX"/>
    <property type="match status" value="2"/>
</dbReference>
<dbReference type="GO" id="GO:0022857">
    <property type="term" value="F:transmembrane transporter activity"/>
    <property type="evidence" value="ECO:0007669"/>
    <property type="project" value="TreeGrafter"/>
</dbReference>
<feature type="domain" description="ABC3 transporter permease C-terminal" evidence="7">
    <location>
        <begin position="685"/>
        <end position="798"/>
    </location>
</feature>
<comment type="caution">
    <text evidence="9">The sequence shown here is derived from an EMBL/GenBank/DDBJ whole genome shotgun (WGS) entry which is preliminary data.</text>
</comment>